<dbReference type="PANTHER" id="PTHR24161:SF85">
    <property type="entry name" value="PALMITOYLTRANSFERASE HIP14"/>
    <property type="match status" value="1"/>
</dbReference>
<feature type="region of interest" description="Disordered" evidence="4">
    <location>
        <begin position="56"/>
        <end position="95"/>
    </location>
</feature>
<evidence type="ECO:0000313" key="7">
    <source>
        <dbReference type="Proteomes" id="UP000681967"/>
    </source>
</evidence>
<proteinExistence type="predicted"/>
<name>A0A8S3FDC7_9BILA</name>
<dbReference type="SMART" id="SM00248">
    <property type="entry name" value="ANK"/>
    <property type="match status" value="1"/>
</dbReference>
<keyword evidence="1" id="KW-0677">Repeat</keyword>
<reference evidence="5" key="1">
    <citation type="submission" date="2021-02" db="EMBL/GenBank/DDBJ databases">
        <authorList>
            <person name="Nowell W R."/>
        </authorList>
    </citation>
    <scope>NUCLEOTIDE SEQUENCE</scope>
</reference>
<protein>
    <submittedName>
        <fullName evidence="5">Uncharacterized protein</fullName>
    </submittedName>
</protein>
<dbReference type="AlphaFoldDB" id="A0A8S3FDC7"/>
<dbReference type="SUPFAM" id="SSF48403">
    <property type="entry name" value="Ankyrin repeat"/>
    <property type="match status" value="1"/>
</dbReference>
<evidence type="ECO:0000256" key="3">
    <source>
        <dbReference type="PROSITE-ProRule" id="PRU00023"/>
    </source>
</evidence>
<dbReference type="InterPro" id="IPR002110">
    <property type="entry name" value="Ankyrin_rpt"/>
</dbReference>
<dbReference type="PANTHER" id="PTHR24161">
    <property type="entry name" value="ANK_REP_REGION DOMAIN-CONTAINING PROTEIN-RELATED"/>
    <property type="match status" value="1"/>
</dbReference>
<dbReference type="Pfam" id="PF12796">
    <property type="entry name" value="Ank_2"/>
    <property type="match status" value="1"/>
</dbReference>
<feature type="repeat" description="ANK" evidence="3">
    <location>
        <begin position="128"/>
        <end position="160"/>
    </location>
</feature>
<evidence type="ECO:0000256" key="4">
    <source>
        <dbReference type="SAM" id="MobiDB-lite"/>
    </source>
</evidence>
<dbReference type="Gene3D" id="1.25.40.20">
    <property type="entry name" value="Ankyrin repeat-containing domain"/>
    <property type="match status" value="1"/>
</dbReference>
<gene>
    <name evidence="5" type="ORF">BYL167_LOCUS66421</name>
    <name evidence="6" type="ORF">GIL414_LOCUS72320</name>
</gene>
<comment type="caution">
    <text evidence="5">The sequence shown here is derived from an EMBL/GenBank/DDBJ whole genome shotgun (WGS) entry which is preliminary data.</text>
</comment>
<dbReference type="PROSITE" id="PS50088">
    <property type="entry name" value="ANK_REPEAT"/>
    <property type="match status" value="1"/>
</dbReference>
<organism evidence="5 7">
    <name type="scientific">Rotaria magnacalcarata</name>
    <dbReference type="NCBI Taxonomy" id="392030"/>
    <lineage>
        <taxon>Eukaryota</taxon>
        <taxon>Metazoa</taxon>
        <taxon>Spiralia</taxon>
        <taxon>Gnathifera</taxon>
        <taxon>Rotifera</taxon>
        <taxon>Eurotatoria</taxon>
        <taxon>Bdelloidea</taxon>
        <taxon>Philodinida</taxon>
        <taxon>Philodinidae</taxon>
        <taxon>Rotaria</taxon>
    </lineage>
</organism>
<dbReference type="PROSITE" id="PS50297">
    <property type="entry name" value="ANK_REP_REGION"/>
    <property type="match status" value="1"/>
</dbReference>
<dbReference type="Proteomes" id="UP000681720">
    <property type="component" value="Unassembled WGS sequence"/>
</dbReference>
<evidence type="ECO:0000313" key="6">
    <source>
        <dbReference type="EMBL" id="CAF5189171.1"/>
    </source>
</evidence>
<dbReference type="InterPro" id="IPR036770">
    <property type="entry name" value="Ankyrin_rpt-contain_sf"/>
</dbReference>
<keyword evidence="2 3" id="KW-0040">ANK repeat</keyword>
<sequence>MNNNQIRPQLSPQDAAAMLAQLQQQNPQAYARLQAMRPELMETGNEHLLNNALAASASGHGHGHGHTHSSSCSHSQAQMHFSQPVPEPPPKPDPTQMSIVQAVQYNEIERVKQLIESGQVDVNTPDQEGCYLLHWAAINNHIELIRYLIAKGATVDLIGGDLKSTPLHWACMLNFLSS</sequence>
<evidence type="ECO:0000256" key="2">
    <source>
        <dbReference type="ARBA" id="ARBA00023043"/>
    </source>
</evidence>
<evidence type="ECO:0000256" key="1">
    <source>
        <dbReference type="ARBA" id="ARBA00022737"/>
    </source>
</evidence>
<dbReference type="EMBL" id="CAJOBJ010336123">
    <property type="protein sequence ID" value="CAF5189171.1"/>
    <property type="molecule type" value="Genomic_DNA"/>
</dbReference>
<dbReference type="Proteomes" id="UP000681967">
    <property type="component" value="Unassembled WGS sequence"/>
</dbReference>
<dbReference type="EMBL" id="CAJOBH010243194">
    <property type="protein sequence ID" value="CAF5116344.1"/>
    <property type="molecule type" value="Genomic_DNA"/>
</dbReference>
<feature type="compositionally biased region" description="Low complexity" evidence="4">
    <location>
        <begin position="68"/>
        <end position="77"/>
    </location>
</feature>
<accession>A0A8S3FDC7</accession>
<evidence type="ECO:0000313" key="5">
    <source>
        <dbReference type="EMBL" id="CAF5116344.1"/>
    </source>
</evidence>